<comment type="subcellular location">
    <subcellularLocation>
        <location evidence="1">Golgi apparatus membrane</location>
        <topology evidence="1">Single-pass type IV membrane protein</topology>
    </subcellularLocation>
</comment>
<evidence type="ECO:0000256" key="6">
    <source>
        <dbReference type="ARBA" id="ARBA00022989"/>
    </source>
</evidence>
<dbReference type="GO" id="GO:0031201">
    <property type="term" value="C:SNARE complex"/>
    <property type="evidence" value="ECO:0007669"/>
    <property type="project" value="TreeGrafter"/>
</dbReference>
<dbReference type="GO" id="GO:0048219">
    <property type="term" value="P:inter-Golgi cisterna vesicle-mediated transport"/>
    <property type="evidence" value="ECO:0007669"/>
    <property type="project" value="TreeGrafter"/>
</dbReference>
<comment type="subunit">
    <text evidence="9">Component of several multiprotein Golgi SNARE complexes.</text>
</comment>
<comment type="similarity">
    <text evidence="2 9">Belongs to the GOSR1 family.</text>
</comment>
<evidence type="ECO:0000256" key="10">
    <source>
        <dbReference type="SAM" id="Coils"/>
    </source>
</evidence>
<keyword evidence="7 9" id="KW-0333">Golgi apparatus</keyword>
<organism evidence="12">
    <name type="scientific">Chloropicon roscoffensis</name>
    <dbReference type="NCBI Taxonomy" id="1461544"/>
    <lineage>
        <taxon>Eukaryota</taxon>
        <taxon>Viridiplantae</taxon>
        <taxon>Chlorophyta</taxon>
        <taxon>Chloropicophyceae</taxon>
        <taxon>Chloropicales</taxon>
        <taxon>Chloropicaceae</taxon>
        <taxon>Chloropicon</taxon>
    </lineage>
</organism>
<dbReference type="GO" id="GO:0005797">
    <property type="term" value="C:Golgi medial cisterna"/>
    <property type="evidence" value="ECO:0007669"/>
    <property type="project" value="TreeGrafter"/>
</dbReference>
<feature type="coiled-coil region" evidence="10">
    <location>
        <begin position="85"/>
        <end position="112"/>
    </location>
</feature>
<dbReference type="Pfam" id="PF12352">
    <property type="entry name" value="V-SNARE_C"/>
    <property type="match status" value="1"/>
</dbReference>
<evidence type="ECO:0000256" key="3">
    <source>
        <dbReference type="ARBA" id="ARBA00022448"/>
    </source>
</evidence>
<keyword evidence="8 9" id="KW-0472">Membrane</keyword>
<feature type="transmembrane region" description="Helical" evidence="11">
    <location>
        <begin position="205"/>
        <end position="223"/>
    </location>
</feature>
<dbReference type="GO" id="GO:0006906">
    <property type="term" value="P:vesicle fusion"/>
    <property type="evidence" value="ECO:0007669"/>
    <property type="project" value="TreeGrafter"/>
</dbReference>
<dbReference type="PANTHER" id="PTHR21094:SF2">
    <property type="entry name" value="GOLGI SNAP RECEPTOR COMPLEX MEMBER 1"/>
    <property type="match status" value="1"/>
</dbReference>
<dbReference type="InterPro" id="IPR023601">
    <property type="entry name" value="Golgi_SNAP_su1"/>
</dbReference>
<keyword evidence="3 9" id="KW-0813">Transport</keyword>
<name>A0A7S3CC62_9CHLO</name>
<dbReference type="GO" id="GO:0000139">
    <property type="term" value="C:Golgi membrane"/>
    <property type="evidence" value="ECO:0007669"/>
    <property type="project" value="UniProtKB-SubCell"/>
</dbReference>
<accession>A0A7S3CC62</accession>
<gene>
    <name evidence="12" type="ORF">CROS1456_LOCUS5130</name>
</gene>
<dbReference type="GO" id="GO:0005484">
    <property type="term" value="F:SNAP receptor activity"/>
    <property type="evidence" value="ECO:0007669"/>
    <property type="project" value="TreeGrafter"/>
</dbReference>
<evidence type="ECO:0000256" key="2">
    <source>
        <dbReference type="ARBA" id="ARBA00008473"/>
    </source>
</evidence>
<protein>
    <recommendedName>
        <fullName evidence="9">Golgi SNAP receptor complex member 1</fullName>
    </recommendedName>
</protein>
<evidence type="ECO:0000256" key="11">
    <source>
        <dbReference type="SAM" id="Phobius"/>
    </source>
</evidence>
<dbReference type="PIRSF" id="PIRSF027109">
    <property type="entry name" value="Golgi_SNARE"/>
    <property type="match status" value="1"/>
</dbReference>
<keyword evidence="5 9" id="KW-0653">Protein transport</keyword>
<dbReference type="GO" id="GO:0015031">
    <property type="term" value="P:protein transport"/>
    <property type="evidence" value="ECO:0007669"/>
    <property type="project" value="UniProtKB-KW"/>
</dbReference>
<evidence type="ECO:0000313" key="12">
    <source>
        <dbReference type="EMBL" id="CAE0192040.1"/>
    </source>
</evidence>
<dbReference type="GO" id="GO:0005801">
    <property type="term" value="C:cis-Golgi network"/>
    <property type="evidence" value="ECO:0007669"/>
    <property type="project" value="InterPro"/>
</dbReference>
<proteinExistence type="inferred from homology"/>
<evidence type="ECO:0000256" key="9">
    <source>
        <dbReference type="PIRNR" id="PIRNR027109"/>
    </source>
</evidence>
<evidence type="ECO:0000256" key="8">
    <source>
        <dbReference type="ARBA" id="ARBA00023136"/>
    </source>
</evidence>
<dbReference type="AlphaFoldDB" id="A0A7S3CC62"/>
<keyword evidence="6 11" id="KW-1133">Transmembrane helix</keyword>
<dbReference type="PANTHER" id="PTHR21094">
    <property type="entry name" value="GOS-28 SNARE- RELATED"/>
    <property type="match status" value="1"/>
</dbReference>
<comment type="function">
    <text evidence="9">Involved in transport from the ER to the Golgi apparatus as well as in intra-Golgi transport. It belongs to a super-family of proteins called t-SNAREs or soluble NSF (N-ethylmaleimide-sensitive factor) attachment protein receptor.</text>
</comment>
<evidence type="ECO:0000256" key="5">
    <source>
        <dbReference type="ARBA" id="ARBA00022927"/>
    </source>
</evidence>
<dbReference type="EMBL" id="HBHZ01006622">
    <property type="protein sequence ID" value="CAE0192040.1"/>
    <property type="molecule type" value="Transcribed_RNA"/>
</dbReference>
<keyword evidence="9" id="KW-0931">ER-Golgi transport</keyword>
<evidence type="ECO:0000256" key="7">
    <source>
        <dbReference type="ARBA" id="ARBA00023034"/>
    </source>
</evidence>
<evidence type="ECO:0000256" key="4">
    <source>
        <dbReference type="ARBA" id="ARBA00022692"/>
    </source>
</evidence>
<evidence type="ECO:0000256" key="1">
    <source>
        <dbReference type="ARBA" id="ARBA00004409"/>
    </source>
</evidence>
<keyword evidence="4 11" id="KW-0812">Transmembrane</keyword>
<reference evidence="12" key="1">
    <citation type="submission" date="2021-01" db="EMBL/GenBank/DDBJ databases">
        <authorList>
            <person name="Corre E."/>
            <person name="Pelletier E."/>
            <person name="Niang G."/>
            <person name="Scheremetjew M."/>
            <person name="Finn R."/>
            <person name="Kale V."/>
            <person name="Holt S."/>
            <person name="Cochrane G."/>
            <person name="Meng A."/>
            <person name="Brown T."/>
            <person name="Cohen L."/>
        </authorList>
    </citation>
    <scope>NUCLEOTIDE SEQUENCE</scope>
    <source>
        <strain evidence="12">RCC1871</strain>
    </source>
</reference>
<keyword evidence="10" id="KW-0175">Coiled coil</keyword>
<sequence length="224" mass="24959">MQQQRAWELLRKEARKLESEIDSKLATYAKYDKGYSYRQSDPASSEGYSSSVQAAQVEDLLLNLSRVNEEMVSAASGSDSRRHTLARHRDILQEYEQEFKRLKSIHSSMQDRADLLGDVESGSNAPLLPLSSNSSAILRERANIGGVNNALDDVIGQAQNVASSLMQQRRVFDGVNSKLTTLGSRFPVVNSLLTSIRRRKAKDTIVMSLVVALCLALMLLYMFS</sequence>
<dbReference type="GO" id="GO:0006888">
    <property type="term" value="P:endoplasmic reticulum to Golgi vesicle-mediated transport"/>
    <property type="evidence" value="ECO:0007669"/>
    <property type="project" value="InterPro"/>
</dbReference>